<evidence type="ECO:0000256" key="4">
    <source>
        <dbReference type="ARBA" id="ARBA00023136"/>
    </source>
</evidence>
<dbReference type="Proteomes" id="UP000177486">
    <property type="component" value="Unassembled WGS sequence"/>
</dbReference>
<dbReference type="InterPro" id="IPR032808">
    <property type="entry name" value="DoxX"/>
</dbReference>
<feature type="transmembrane region" description="Helical" evidence="5">
    <location>
        <begin position="64"/>
        <end position="82"/>
    </location>
</feature>
<keyword evidence="2 5" id="KW-0812">Transmembrane</keyword>
<evidence type="ECO:0008006" key="8">
    <source>
        <dbReference type="Google" id="ProtNLM"/>
    </source>
</evidence>
<accession>A0A1G2EUH2</accession>
<dbReference type="GO" id="GO:0016020">
    <property type="term" value="C:membrane"/>
    <property type="evidence" value="ECO:0007669"/>
    <property type="project" value="UniProtKB-SubCell"/>
</dbReference>
<feature type="transmembrane region" description="Helical" evidence="5">
    <location>
        <begin position="7"/>
        <end position="26"/>
    </location>
</feature>
<gene>
    <name evidence="6" type="ORF">A2931_01590</name>
</gene>
<protein>
    <recommendedName>
        <fullName evidence="8">DoxX subfamily</fullName>
    </recommendedName>
</protein>
<reference evidence="6 7" key="1">
    <citation type="journal article" date="2016" name="Nat. Commun.">
        <title>Thousands of microbial genomes shed light on interconnected biogeochemical processes in an aquifer system.</title>
        <authorList>
            <person name="Anantharaman K."/>
            <person name="Brown C.T."/>
            <person name="Hug L.A."/>
            <person name="Sharon I."/>
            <person name="Castelle C.J."/>
            <person name="Probst A.J."/>
            <person name="Thomas B.C."/>
            <person name="Singh A."/>
            <person name="Wilkins M.J."/>
            <person name="Karaoz U."/>
            <person name="Brodie E.L."/>
            <person name="Williams K.H."/>
            <person name="Hubbard S.S."/>
            <person name="Banfield J.F."/>
        </authorList>
    </citation>
    <scope>NUCLEOTIDE SEQUENCE [LARGE SCALE GENOMIC DNA]</scope>
</reference>
<feature type="transmembrane region" description="Helical" evidence="5">
    <location>
        <begin position="118"/>
        <end position="136"/>
    </location>
</feature>
<keyword evidence="4 5" id="KW-0472">Membrane</keyword>
<organism evidence="6 7">
    <name type="scientific">Candidatus Niyogibacteria bacterium RIFCSPLOWO2_01_FULL_45_48</name>
    <dbReference type="NCBI Taxonomy" id="1801724"/>
    <lineage>
        <taxon>Bacteria</taxon>
        <taxon>Candidatus Niyogiibacteriota</taxon>
    </lineage>
</organism>
<comment type="subcellular location">
    <subcellularLocation>
        <location evidence="1">Membrane</location>
        <topology evidence="1">Multi-pass membrane protein</topology>
    </subcellularLocation>
</comment>
<dbReference type="EMBL" id="MHMQ01000036">
    <property type="protein sequence ID" value="OGZ29456.1"/>
    <property type="molecule type" value="Genomic_DNA"/>
</dbReference>
<evidence type="ECO:0000256" key="3">
    <source>
        <dbReference type="ARBA" id="ARBA00022989"/>
    </source>
</evidence>
<evidence type="ECO:0000256" key="1">
    <source>
        <dbReference type="ARBA" id="ARBA00004141"/>
    </source>
</evidence>
<sequence length="158" mass="17935">MSNGQKLALFVLRVSMGWVMFYAGIVKIMNPAWSAVGYLGNAKTFAGFYQWFLQPSILPTTNFINEWALTLLGVSLILGIGVRFSSVLGAFLMMLYYFPVLTFPAIPPHSYIIDDHIIYALVLVYFAAVRAGRYWGLENWCANLPICRNFPGLHRWWG</sequence>
<name>A0A1G2EUH2_9BACT</name>
<evidence type="ECO:0000313" key="6">
    <source>
        <dbReference type="EMBL" id="OGZ29456.1"/>
    </source>
</evidence>
<keyword evidence="3 5" id="KW-1133">Transmembrane helix</keyword>
<feature type="transmembrane region" description="Helical" evidence="5">
    <location>
        <begin position="88"/>
        <end position="106"/>
    </location>
</feature>
<dbReference type="Pfam" id="PF07681">
    <property type="entry name" value="DoxX"/>
    <property type="match status" value="1"/>
</dbReference>
<evidence type="ECO:0000256" key="2">
    <source>
        <dbReference type="ARBA" id="ARBA00022692"/>
    </source>
</evidence>
<comment type="caution">
    <text evidence="6">The sequence shown here is derived from an EMBL/GenBank/DDBJ whole genome shotgun (WGS) entry which is preliminary data.</text>
</comment>
<dbReference type="AlphaFoldDB" id="A0A1G2EUH2"/>
<proteinExistence type="predicted"/>
<evidence type="ECO:0000256" key="5">
    <source>
        <dbReference type="SAM" id="Phobius"/>
    </source>
</evidence>
<evidence type="ECO:0000313" key="7">
    <source>
        <dbReference type="Proteomes" id="UP000177486"/>
    </source>
</evidence>